<dbReference type="InterPro" id="IPR002182">
    <property type="entry name" value="NB-ARC"/>
</dbReference>
<comment type="caution">
    <text evidence="7">The sequence shown here is derived from an EMBL/GenBank/DDBJ whole genome shotgun (WGS) entry which is preliminary data.</text>
</comment>
<keyword evidence="1" id="KW-0433">Leucine-rich repeat</keyword>
<feature type="domain" description="Disease resistance protein winged helix" evidence="5">
    <location>
        <begin position="409"/>
        <end position="475"/>
    </location>
</feature>
<dbReference type="Gene3D" id="1.10.10.10">
    <property type="entry name" value="Winged helix-like DNA-binding domain superfamily/Winged helix DNA-binding domain"/>
    <property type="match status" value="1"/>
</dbReference>
<feature type="domain" description="NB-ARC" evidence="4">
    <location>
        <begin position="158"/>
        <end position="325"/>
    </location>
</feature>
<dbReference type="GO" id="GO:0006952">
    <property type="term" value="P:defense response"/>
    <property type="evidence" value="ECO:0007669"/>
    <property type="project" value="UniProtKB-KW"/>
</dbReference>
<sequence length="1202" mass="136861">MESFVSETALSTCVKVLLNKIVSSEFMDTYRKTNLDIPLLEKLQTELLNFEVVPNDDAVSVHVWLNRLKNAVSNVNYLFGYIKYALRCKLEARYETVLTSTSQVLNDLSSQHRSVINIIKELKGLRSGCVSVSNSSSVLLKTSTTSVVVDESCIYGRDNDINKLKHLLLSNDGDEYDSKIRVIFIVGMAGIGKSALARVLYNDPQVKEKFRVMPKHDFYVFRESKHYHTLWVLENILESLPSQTVSGDNLNAVYPHFLLVLDDMIDTRSVNWTLLMDIFNAEKTRRTIIITTRDERVPKSMQNFSYVHYMRPLESEDCWSIVARHALGECNNQQRSNLEEIGRKIAIKCDGLPLAAVALGYVLRNELSLDYWNNGLRRDIWDYVLQPSLRLSYNYFSVPLKLCFKYCSIFPKKSILEKNVVVQLWIAEGWVVSSADKEKVGEEYFDELVSRSWIHRQSIGNEEANFEMHSLIHYFATMVSSSYCTRLDEQNLHEKIRHLSYNRGLYDSFNKFDKLFGVKDLHTFLALPLQKRLPFSLLSNKVVHDLLPTMKQLRVLSLSNYRSITEVPNSIEKMLYLRYLNLSHTEIERLPSATCKLYNLQFLLLAGCRRLIELPEDMGKLINLRHLDVSDTALSEMPVQIAKLENLHSLSDFIVNKHNDGLKLAELGKFHNLHGKLSISQLQNVNDTFEADQAKIKKKKRIKDLSLEWDHGTSVPDSPIQCVVLQHLQPSTNLKSLTIKGYGGISFPNWLGDFSFTNLMYLKISNCDDCLWLPPLGQLGNLKKLIIEGMQSVQTIGTEFYGSDGFPSFQPFPSLETLHFENMQEWEKWNLIGGTAIEFPCLKSLSLSKCPKLRVGNIPAKFLSLVEFELRECPLLVQSMPSSDHVFRQPVFPLNSLQQLTIDVFPSPMSFPTVSLPKTLKSLIISNCDNLEFLPHEYWHHYTSLEELKISYSCNSMISFTLGALPVLKSLFIEGCKNLKSILIAEDGSQKSLSFLRSIKIWDCNELETFPPGGLHTPNLIHFVVWKCQKLQSLPEAMNTLTDLQEMEIDDLPNLQSFVVDDLPISLRELTVGSVGGIMWNTEPAWEHLTCLSVLRINGNATVNTLMVPVLPASLVTLCISGLNDKSIDGKWLQHLTSLQDLEIVNAPKLKSLPKKGLPSSLLVLNMTRCPLLKASLGRKRGKEWRKIAHIPSIIIDDELIT</sequence>
<dbReference type="InterPro" id="IPR042197">
    <property type="entry name" value="Apaf_helical"/>
</dbReference>
<dbReference type="SUPFAM" id="SSF52058">
    <property type="entry name" value="L domain-like"/>
    <property type="match status" value="2"/>
</dbReference>
<evidence type="ECO:0000313" key="7">
    <source>
        <dbReference type="EMBL" id="RHN65777.1"/>
    </source>
</evidence>
<keyword evidence="2" id="KW-0677">Repeat</keyword>
<evidence type="ECO:0000256" key="2">
    <source>
        <dbReference type="ARBA" id="ARBA00022737"/>
    </source>
</evidence>
<evidence type="ECO:0000259" key="4">
    <source>
        <dbReference type="Pfam" id="PF00931"/>
    </source>
</evidence>
<dbReference type="PRINTS" id="PR00364">
    <property type="entry name" value="DISEASERSIST"/>
</dbReference>
<evidence type="ECO:0000259" key="5">
    <source>
        <dbReference type="Pfam" id="PF23559"/>
    </source>
</evidence>
<evidence type="ECO:0000256" key="3">
    <source>
        <dbReference type="ARBA" id="ARBA00022821"/>
    </source>
</evidence>
<dbReference type="Gene3D" id="1.10.8.430">
    <property type="entry name" value="Helical domain of apoptotic protease-activating factors"/>
    <property type="match status" value="1"/>
</dbReference>
<evidence type="ECO:0000259" key="6">
    <source>
        <dbReference type="Pfam" id="PF25019"/>
    </source>
</evidence>
<dbReference type="InterPro" id="IPR058922">
    <property type="entry name" value="WHD_DRP"/>
</dbReference>
<dbReference type="InterPro" id="IPR056789">
    <property type="entry name" value="LRR_R13L1-DRL21"/>
</dbReference>
<dbReference type="Proteomes" id="UP000265566">
    <property type="component" value="Chromosome 3"/>
</dbReference>
<dbReference type="InterPro" id="IPR032675">
    <property type="entry name" value="LRR_dom_sf"/>
</dbReference>
<dbReference type="PANTHER" id="PTHR36766:SF45">
    <property type="entry name" value="NB-ARC DOMAIN-CONTAINING PROTEIN"/>
    <property type="match status" value="1"/>
</dbReference>
<accession>A0A396IS60</accession>
<dbReference type="OrthoDB" id="1404672at2759"/>
<dbReference type="InterPro" id="IPR036388">
    <property type="entry name" value="WH-like_DNA-bd_sf"/>
</dbReference>
<dbReference type="AlphaFoldDB" id="A0A396IS60"/>
<dbReference type="PANTHER" id="PTHR36766">
    <property type="entry name" value="PLANT BROAD-SPECTRUM MILDEW RESISTANCE PROTEIN RPW8"/>
    <property type="match status" value="1"/>
</dbReference>
<dbReference type="Pfam" id="PF23559">
    <property type="entry name" value="WHD_DRP"/>
    <property type="match status" value="1"/>
</dbReference>
<dbReference type="GO" id="GO:0016787">
    <property type="term" value="F:hydrolase activity"/>
    <property type="evidence" value="ECO:0007669"/>
    <property type="project" value="UniProtKB-KW"/>
</dbReference>
<name>A0A396IS60_MEDTR</name>
<dbReference type="Gene3D" id="3.40.50.300">
    <property type="entry name" value="P-loop containing nucleotide triphosphate hydrolases"/>
    <property type="match status" value="1"/>
</dbReference>
<proteinExistence type="predicted"/>
<dbReference type="Gene3D" id="3.80.10.10">
    <property type="entry name" value="Ribonuclease Inhibitor"/>
    <property type="match status" value="3"/>
</dbReference>
<feature type="domain" description="R13L1/DRL21-like LRR repeat region" evidence="6">
    <location>
        <begin position="664"/>
        <end position="790"/>
    </location>
</feature>
<dbReference type="Pfam" id="PF25019">
    <property type="entry name" value="LRR_R13L1-DRL21"/>
    <property type="match status" value="1"/>
</dbReference>
<keyword evidence="3" id="KW-0611">Plant defense</keyword>
<dbReference type="EMBL" id="PSQE01000003">
    <property type="protein sequence ID" value="RHN65777.1"/>
    <property type="molecule type" value="Genomic_DNA"/>
</dbReference>
<reference evidence="7" key="1">
    <citation type="journal article" date="2018" name="Nat. Plants">
        <title>Whole-genome landscape of Medicago truncatula symbiotic genes.</title>
        <authorList>
            <person name="Pecrix Y."/>
            <person name="Gamas P."/>
            <person name="Carrere S."/>
        </authorList>
    </citation>
    <scope>NUCLEOTIDE SEQUENCE</scope>
    <source>
        <tissue evidence="7">Leaves</tissue>
    </source>
</reference>
<protein>
    <submittedName>
        <fullName evidence="7">Putative P-loop containing nucleoside triphosphate hydrolase, leucine-rich repeat domain, L</fullName>
    </submittedName>
</protein>
<keyword evidence="7" id="KW-0378">Hydrolase</keyword>
<dbReference type="SUPFAM" id="SSF52540">
    <property type="entry name" value="P-loop containing nucleoside triphosphate hydrolases"/>
    <property type="match status" value="1"/>
</dbReference>
<dbReference type="Pfam" id="PF00931">
    <property type="entry name" value="NB-ARC"/>
    <property type="match status" value="1"/>
</dbReference>
<evidence type="ECO:0000256" key="1">
    <source>
        <dbReference type="ARBA" id="ARBA00022614"/>
    </source>
</evidence>
<dbReference type="Gramene" id="rna13666">
    <property type="protein sequence ID" value="RHN65777.1"/>
    <property type="gene ID" value="gene13666"/>
</dbReference>
<dbReference type="GO" id="GO:0043531">
    <property type="term" value="F:ADP binding"/>
    <property type="evidence" value="ECO:0007669"/>
    <property type="project" value="InterPro"/>
</dbReference>
<dbReference type="InterPro" id="IPR027417">
    <property type="entry name" value="P-loop_NTPase"/>
</dbReference>
<gene>
    <name evidence="7" type="ORF">MtrunA17_Chr3g0083681</name>
</gene>
<organism evidence="7">
    <name type="scientific">Medicago truncatula</name>
    <name type="common">Barrel medic</name>
    <name type="synonym">Medicago tribuloides</name>
    <dbReference type="NCBI Taxonomy" id="3880"/>
    <lineage>
        <taxon>Eukaryota</taxon>
        <taxon>Viridiplantae</taxon>
        <taxon>Streptophyta</taxon>
        <taxon>Embryophyta</taxon>
        <taxon>Tracheophyta</taxon>
        <taxon>Spermatophyta</taxon>
        <taxon>Magnoliopsida</taxon>
        <taxon>eudicotyledons</taxon>
        <taxon>Gunneridae</taxon>
        <taxon>Pentapetalae</taxon>
        <taxon>rosids</taxon>
        <taxon>fabids</taxon>
        <taxon>Fabales</taxon>
        <taxon>Fabaceae</taxon>
        <taxon>Papilionoideae</taxon>
        <taxon>50 kb inversion clade</taxon>
        <taxon>NPAAA clade</taxon>
        <taxon>Hologalegina</taxon>
        <taxon>IRL clade</taxon>
        <taxon>Trifolieae</taxon>
        <taxon>Medicago</taxon>
    </lineage>
</organism>